<keyword evidence="7" id="KW-1185">Reference proteome</keyword>
<evidence type="ECO:0000256" key="1">
    <source>
        <dbReference type="ARBA" id="ARBA00012374"/>
    </source>
</evidence>
<keyword evidence="4" id="KW-0472">Membrane</keyword>
<dbReference type="Proteomes" id="UP000027219">
    <property type="component" value="Unassembled WGS sequence"/>
</dbReference>
<evidence type="ECO:0000256" key="4">
    <source>
        <dbReference type="SAM" id="Phobius"/>
    </source>
</evidence>
<dbReference type="SUPFAM" id="SSF48317">
    <property type="entry name" value="Acid phosphatase/Vanadium-dependent haloperoxidase"/>
    <property type="match status" value="1"/>
</dbReference>
<evidence type="ECO:0000256" key="3">
    <source>
        <dbReference type="ARBA" id="ARBA00047594"/>
    </source>
</evidence>
<dbReference type="Pfam" id="PF01569">
    <property type="entry name" value="PAP2"/>
    <property type="match status" value="1"/>
</dbReference>
<dbReference type="GO" id="GO:0005886">
    <property type="term" value="C:plasma membrane"/>
    <property type="evidence" value="ECO:0007669"/>
    <property type="project" value="TreeGrafter"/>
</dbReference>
<evidence type="ECO:0000256" key="2">
    <source>
        <dbReference type="ARBA" id="ARBA00032707"/>
    </source>
</evidence>
<comment type="catalytic activity">
    <reaction evidence="3">
        <text>di-trans,octa-cis-undecaprenyl diphosphate + H2O = di-trans,octa-cis-undecaprenyl phosphate + phosphate + H(+)</text>
        <dbReference type="Rhea" id="RHEA:28094"/>
        <dbReference type="ChEBI" id="CHEBI:15377"/>
        <dbReference type="ChEBI" id="CHEBI:15378"/>
        <dbReference type="ChEBI" id="CHEBI:43474"/>
        <dbReference type="ChEBI" id="CHEBI:58405"/>
        <dbReference type="ChEBI" id="CHEBI:60392"/>
        <dbReference type="EC" id="3.6.1.27"/>
    </reaction>
</comment>
<feature type="transmembrane region" description="Helical" evidence="4">
    <location>
        <begin position="82"/>
        <end position="100"/>
    </location>
</feature>
<proteinExistence type="predicted"/>
<dbReference type="InterPro" id="IPR000326">
    <property type="entry name" value="PAP2/HPO"/>
</dbReference>
<dbReference type="EMBL" id="JFFR01000033">
    <property type="protein sequence ID" value="KDN26183.1"/>
    <property type="molecule type" value="Genomic_DNA"/>
</dbReference>
<dbReference type="PANTHER" id="PTHR14969:SF54">
    <property type="entry name" value="PHOSPHATIDYLGLYCEROPHOSPHATASE B"/>
    <property type="match status" value="1"/>
</dbReference>
<dbReference type="RefSeq" id="WP_032553415.1">
    <property type="nucleotide sequence ID" value="NZ_JFFR01000033.1"/>
</dbReference>
<keyword evidence="4" id="KW-1133">Transmembrane helix</keyword>
<dbReference type="EC" id="3.6.1.27" evidence="1"/>
<dbReference type="OrthoDB" id="5586741at2"/>
<dbReference type="CDD" id="cd01610">
    <property type="entry name" value="PAP2_like"/>
    <property type="match status" value="1"/>
</dbReference>
<protein>
    <recommendedName>
        <fullName evidence="1">undecaprenyl-diphosphate phosphatase</fullName>
        <ecNumber evidence="1">3.6.1.27</ecNumber>
    </recommendedName>
    <alternativeName>
        <fullName evidence="2">Undecaprenyl pyrophosphate phosphatase</fullName>
    </alternativeName>
</protein>
<reference evidence="6 7" key="1">
    <citation type="submission" date="2014-02" db="EMBL/GenBank/DDBJ databases">
        <title>Vibrio fortis Dalian14 Genome Sequencing.</title>
        <authorList>
            <person name="Wang Y."/>
            <person name="Song L."/>
            <person name="Liu G."/>
            <person name="Ding J."/>
        </authorList>
    </citation>
    <scope>NUCLEOTIDE SEQUENCE [LARGE SCALE GENOMIC DNA]</scope>
    <source>
        <strain evidence="6 7">Dalian14</strain>
    </source>
</reference>
<dbReference type="GO" id="GO:0050380">
    <property type="term" value="F:undecaprenyl-diphosphatase activity"/>
    <property type="evidence" value="ECO:0007669"/>
    <property type="project" value="UniProtKB-EC"/>
</dbReference>
<gene>
    <name evidence="6" type="ORF">VFDL14_09805</name>
</gene>
<feature type="domain" description="Phosphatidic acid phosphatase type 2/haloperoxidase" evidence="5">
    <location>
        <begin position="84"/>
        <end position="230"/>
    </location>
</feature>
<evidence type="ECO:0000313" key="6">
    <source>
        <dbReference type="EMBL" id="KDN26183.1"/>
    </source>
</evidence>
<dbReference type="InterPro" id="IPR036938">
    <property type="entry name" value="PAP2/HPO_sf"/>
</dbReference>
<keyword evidence="4" id="KW-0812">Transmembrane</keyword>
<dbReference type="AlphaFoldDB" id="A0A066UPU5"/>
<accession>A0A066UPU5</accession>
<comment type="caution">
    <text evidence="6">The sequence shown here is derived from an EMBL/GenBank/DDBJ whole genome shotgun (WGS) entry which is preliminary data.</text>
</comment>
<feature type="transmembrane region" description="Helical" evidence="4">
    <location>
        <begin position="45"/>
        <end position="70"/>
    </location>
</feature>
<dbReference type="PANTHER" id="PTHR14969">
    <property type="entry name" value="SPHINGOSINE-1-PHOSPHATE PHOSPHOHYDROLASE"/>
    <property type="match status" value="1"/>
</dbReference>
<dbReference type="SMART" id="SM00014">
    <property type="entry name" value="acidPPc"/>
    <property type="match status" value="1"/>
</dbReference>
<dbReference type="Gene3D" id="1.20.144.10">
    <property type="entry name" value="Phosphatidic acid phosphatase type 2/haloperoxidase"/>
    <property type="match status" value="1"/>
</dbReference>
<sequence length="251" mass="27999">MKLIFSNKSKGLLLLALSLYCLLPFFLFGSDFNFSNKVDEFVGALITYVTYSAGSQGFLITLLVLGIMLLRLRLPASKLVSVGVQLVILLGLSFAAKTYLKHVTESPRPYAVYLAEQQVVDLPEAFYELPLLAKNDAIVQMSSVVSDWRMIHWLGETDYSFPSGHMIFVGICVAFFGGLFWQARKFMWVGALLIWAGGVAYSRVWLGMHRPIDLAASIAFTGLLYGLVPVISANKIEPYLPSWFKSFRVFG</sequence>
<evidence type="ECO:0000313" key="7">
    <source>
        <dbReference type="Proteomes" id="UP000027219"/>
    </source>
</evidence>
<feature type="transmembrane region" description="Helical" evidence="4">
    <location>
        <begin position="188"/>
        <end position="208"/>
    </location>
</feature>
<feature type="transmembrane region" description="Helical" evidence="4">
    <location>
        <begin position="159"/>
        <end position="181"/>
    </location>
</feature>
<feature type="transmembrane region" description="Helical" evidence="4">
    <location>
        <begin position="214"/>
        <end position="233"/>
    </location>
</feature>
<name>A0A066UPU5_9VIBR</name>
<organism evidence="6 7">
    <name type="scientific">Vibrio fortis</name>
    <dbReference type="NCBI Taxonomy" id="212667"/>
    <lineage>
        <taxon>Bacteria</taxon>
        <taxon>Pseudomonadati</taxon>
        <taxon>Pseudomonadota</taxon>
        <taxon>Gammaproteobacteria</taxon>
        <taxon>Vibrionales</taxon>
        <taxon>Vibrionaceae</taxon>
        <taxon>Vibrio</taxon>
    </lineage>
</organism>
<dbReference type="STRING" id="212667.VFDL14_09805"/>
<evidence type="ECO:0000259" key="5">
    <source>
        <dbReference type="SMART" id="SM00014"/>
    </source>
</evidence>